<proteinExistence type="predicted"/>
<dbReference type="InterPro" id="IPR016040">
    <property type="entry name" value="NAD(P)-bd_dom"/>
</dbReference>
<dbReference type="InterPro" id="IPR051207">
    <property type="entry name" value="ComplexI_NDUFA9_subunit"/>
</dbReference>
<accession>A0A917T0U5</accession>
<dbReference type="Gene3D" id="3.40.50.720">
    <property type="entry name" value="NAD(P)-binding Rossmann-like Domain"/>
    <property type="match status" value="1"/>
</dbReference>
<dbReference type="PANTHER" id="PTHR12126:SF11">
    <property type="entry name" value="NADH DEHYDROGENASE [UBIQUINONE] 1 ALPHA SUBCOMPLEX SUBUNIT 9, MITOCHONDRIAL"/>
    <property type="match status" value="1"/>
</dbReference>
<dbReference type="Proteomes" id="UP000649829">
    <property type="component" value="Unassembled WGS sequence"/>
</dbReference>
<evidence type="ECO:0000259" key="1">
    <source>
        <dbReference type="Pfam" id="PF13460"/>
    </source>
</evidence>
<dbReference type="RefSeq" id="WP_028287160.1">
    <property type="nucleotide sequence ID" value="NZ_BMLF01000002.1"/>
</dbReference>
<comment type="caution">
    <text evidence="2">The sequence shown here is derived from an EMBL/GenBank/DDBJ whole genome shotgun (WGS) entry which is preliminary data.</text>
</comment>
<dbReference type="EMBL" id="BMLF01000002">
    <property type="protein sequence ID" value="GGM06478.1"/>
    <property type="molecule type" value="Genomic_DNA"/>
</dbReference>
<dbReference type="InterPro" id="IPR036291">
    <property type="entry name" value="NAD(P)-bd_dom_sf"/>
</dbReference>
<organism evidence="2 3">
    <name type="scientific">Pseudooceanicola nanhaiensis</name>
    <dbReference type="NCBI Taxonomy" id="375761"/>
    <lineage>
        <taxon>Bacteria</taxon>
        <taxon>Pseudomonadati</taxon>
        <taxon>Pseudomonadota</taxon>
        <taxon>Alphaproteobacteria</taxon>
        <taxon>Rhodobacterales</taxon>
        <taxon>Paracoccaceae</taxon>
        <taxon>Pseudooceanicola</taxon>
    </lineage>
</organism>
<sequence length="294" mass="31503">MTEDLTLGVVGATGRLGARLARRLRDETGARLVLTARDPMRIDIDPDDPRIALRALDLDAPEAAARSLAECDAVVFCPILTQSVATAEALRRIAPGVRIVAVSSNNVGLDRASELYQALDRAEDRIRALPDPWAIVRPTMIYGLPEDGNLGRLLAVAMKSPVLPLPGDGRALQQPVHVHDLAGLAMMLALGAGGDRAEVTAAGAEVLSLRALYRKVCRAAGRGRFVLPVPMAMVARAVARAERDGRPVPMTTVQLRRAGIDKLPTWPLLPGWTPEVTLDAGLAAIAQELRRRRG</sequence>
<protein>
    <recommendedName>
        <fullName evidence="1">NAD(P)-binding domain-containing protein</fullName>
    </recommendedName>
</protein>
<keyword evidence="3" id="KW-1185">Reference proteome</keyword>
<feature type="domain" description="NAD(P)-binding" evidence="1">
    <location>
        <begin position="11"/>
        <end position="142"/>
    </location>
</feature>
<evidence type="ECO:0000313" key="2">
    <source>
        <dbReference type="EMBL" id="GGM06478.1"/>
    </source>
</evidence>
<dbReference type="GO" id="GO:0044877">
    <property type="term" value="F:protein-containing complex binding"/>
    <property type="evidence" value="ECO:0007669"/>
    <property type="project" value="TreeGrafter"/>
</dbReference>
<dbReference type="Pfam" id="PF13460">
    <property type="entry name" value="NAD_binding_10"/>
    <property type="match status" value="1"/>
</dbReference>
<evidence type="ECO:0000313" key="3">
    <source>
        <dbReference type="Proteomes" id="UP000649829"/>
    </source>
</evidence>
<dbReference type="AlphaFoldDB" id="A0A917T0U5"/>
<dbReference type="SUPFAM" id="SSF51735">
    <property type="entry name" value="NAD(P)-binding Rossmann-fold domains"/>
    <property type="match status" value="1"/>
</dbReference>
<reference evidence="2" key="2">
    <citation type="submission" date="2020-09" db="EMBL/GenBank/DDBJ databases">
        <authorList>
            <person name="Sun Q."/>
            <person name="Zhou Y."/>
        </authorList>
    </citation>
    <scope>NUCLEOTIDE SEQUENCE</scope>
    <source>
        <strain evidence="2">CGMCC 1.6293</strain>
    </source>
</reference>
<name>A0A917T0U5_9RHOB</name>
<dbReference type="PANTHER" id="PTHR12126">
    <property type="entry name" value="NADH-UBIQUINONE OXIDOREDUCTASE 39 KDA SUBUNIT-RELATED"/>
    <property type="match status" value="1"/>
</dbReference>
<reference evidence="2" key="1">
    <citation type="journal article" date="2014" name="Int. J. Syst. Evol. Microbiol.">
        <title>Complete genome sequence of Corynebacterium casei LMG S-19264T (=DSM 44701T), isolated from a smear-ripened cheese.</title>
        <authorList>
            <consortium name="US DOE Joint Genome Institute (JGI-PGF)"/>
            <person name="Walter F."/>
            <person name="Albersmeier A."/>
            <person name="Kalinowski J."/>
            <person name="Ruckert C."/>
        </authorList>
    </citation>
    <scope>NUCLEOTIDE SEQUENCE</scope>
    <source>
        <strain evidence="2">CGMCC 1.6293</strain>
    </source>
</reference>
<gene>
    <name evidence="2" type="ORF">GCM10011534_30450</name>
</gene>